<proteinExistence type="inferred from homology"/>
<evidence type="ECO:0000313" key="5">
    <source>
        <dbReference type="Proteomes" id="UP000240572"/>
    </source>
</evidence>
<dbReference type="PANTHER" id="PTHR30483:SF6">
    <property type="entry name" value="PERIPLASMIC BINDING PROTEIN OF ABC TRANSPORTER FOR NATURAL AMINO ACIDS"/>
    <property type="match status" value="1"/>
</dbReference>
<evidence type="ECO:0000256" key="1">
    <source>
        <dbReference type="ARBA" id="ARBA00010062"/>
    </source>
</evidence>
<name>A0A2P8D2G7_9BACT</name>
<sequence length="384" mass="41385">MKKITVGLLYPRSALYPGIGFDVTEAFRSALQHYDAQDIHLVTENVGIGGVGSEVLAKVEKMLIEQRPDILVAFVDHFAAEKIEPVCKAANCILIVMETGGTIPVSWKAVPGKYHITLDAAFGSRLTGHMAGDASAAFATSFYDGGYLCCNAFTAGLADQGGNVCYNYVAPFRFEEFDIKPLQQAIETLEPGVLLAQMSIDMGALFLETYKAAGLAGKTKFLASPFLLEEQFLESLAFPFEGITGCVPWSINLDTPGNKEFTEAYTALSGRTPTCFAALAWDTCNFALQVAAAIRTYPGKRAQVLEALKGIALTSTRGTMVLDDETNYFTAPLYAAEVVSGENGNAALRTGAEIAGREAAWKTFTSEPVTGVFSRWTNTYLCTQ</sequence>
<evidence type="ECO:0000313" key="4">
    <source>
        <dbReference type="EMBL" id="PSK91420.1"/>
    </source>
</evidence>
<comment type="caution">
    <text evidence="4">The sequence shown here is derived from an EMBL/GenBank/DDBJ whole genome shotgun (WGS) entry which is preliminary data.</text>
</comment>
<dbReference type="PANTHER" id="PTHR30483">
    <property type="entry name" value="LEUCINE-SPECIFIC-BINDING PROTEIN"/>
    <property type="match status" value="1"/>
</dbReference>
<gene>
    <name evidence="4" type="ORF">B0I18_1053</name>
</gene>
<evidence type="ECO:0000259" key="3">
    <source>
        <dbReference type="Pfam" id="PF13458"/>
    </source>
</evidence>
<evidence type="ECO:0000256" key="2">
    <source>
        <dbReference type="ARBA" id="ARBA00022729"/>
    </source>
</evidence>
<dbReference type="InterPro" id="IPR028081">
    <property type="entry name" value="Leu-bd"/>
</dbReference>
<comment type="similarity">
    <text evidence="1">Belongs to the leucine-binding protein family.</text>
</comment>
<protein>
    <submittedName>
        <fullName evidence="4">Amino acid/amide ABC transporter substrate-binding protein (HAAT family)</fullName>
    </submittedName>
</protein>
<dbReference type="RefSeq" id="WP_106523324.1">
    <property type="nucleotide sequence ID" value="NZ_PYGD01000005.1"/>
</dbReference>
<dbReference type="Pfam" id="PF13458">
    <property type="entry name" value="Peripla_BP_6"/>
    <property type="match status" value="1"/>
</dbReference>
<keyword evidence="5" id="KW-1185">Reference proteome</keyword>
<dbReference type="OrthoDB" id="947273at2"/>
<dbReference type="InterPro" id="IPR028082">
    <property type="entry name" value="Peripla_BP_I"/>
</dbReference>
<accession>A0A2P8D2G7</accession>
<dbReference type="AlphaFoldDB" id="A0A2P8D2G7"/>
<organism evidence="4 5">
    <name type="scientific">Taibaiella chishuiensis</name>
    <dbReference type="NCBI Taxonomy" id="1434707"/>
    <lineage>
        <taxon>Bacteria</taxon>
        <taxon>Pseudomonadati</taxon>
        <taxon>Bacteroidota</taxon>
        <taxon>Chitinophagia</taxon>
        <taxon>Chitinophagales</taxon>
        <taxon>Chitinophagaceae</taxon>
        <taxon>Taibaiella</taxon>
    </lineage>
</organism>
<dbReference type="EMBL" id="PYGD01000005">
    <property type="protein sequence ID" value="PSK91420.1"/>
    <property type="molecule type" value="Genomic_DNA"/>
</dbReference>
<dbReference type="Proteomes" id="UP000240572">
    <property type="component" value="Unassembled WGS sequence"/>
</dbReference>
<reference evidence="4 5" key="1">
    <citation type="submission" date="2018-03" db="EMBL/GenBank/DDBJ databases">
        <title>Genomic Encyclopedia of Type Strains, Phase III (KMG-III): the genomes of soil and plant-associated and newly described type strains.</title>
        <authorList>
            <person name="Whitman W."/>
        </authorList>
    </citation>
    <scope>NUCLEOTIDE SEQUENCE [LARGE SCALE GENOMIC DNA]</scope>
    <source>
        <strain evidence="4 5">CGMCC 1.12700</strain>
    </source>
</reference>
<dbReference type="SUPFAM" id="SSF53822">
    <property type="entry name" value="Periplasmic binding protein-like I"/>
    <property type="match status" value="1"/>
</dbReference>
<feature type="domain" description="Leucine-binding protein" evidence="3">
    <location>
        <begin position="3"/>
        <end position="341"/>
    </location>
</feature>
<dbReference type="Gene3D" id="3.40.50.2300">
    <property type="match status" value="2"/>
</dbReference>
<keyword evidence="2" id="KW-0732">Signal</keyword>
<dbReference type="InterPro" id="IPR051010">
    <property type="entry name" value="BCAA_transport"/>
</dbReference>